<sequence length="376" mass="41977">MQPNQIQDLISRYLSGNCTEAEKALVETSYLKYLPNHEPLKEEEIAEDLKLIAANLQFSKPEIKFTLLKKLSIAAAIVVAFGGSLFFAFRKESNYSVAKNNQEKILPGTDKAILTLANGRQIILDKNASTLVVDSIAGISIKKTANGELVYEILNVANSTNSTNQFNTIATPRGSQYTVVLQDGSKVWLNASSSLKYPLVFNGDKRKVELNGEGYFEVAKNKEKPFIVHTANQDVEVLGTHFNINAYPEEKETKTTLLEGKVRVSTANEKALMKPGEQVVNFKSGNTLKSAMLEDASESIAWKNGLFLFNHEDLYGIMSKVSRWYNVEVEYKGNFNNQYYSGTISKFGEVIDVLKIMQLTGSVKFKIEGRRIIVMK</sequence>
<keyword evidence="1" id="KW-0472">Membrane</keyword>
<protein>
    <submittedName>
        <fullName evidence="4">FecR family protein</fullName>
    </submittedName>
</protein>
<dbReference type="Pfam" id="PF16344">
    <property type="entry name" value="FecR_C"/>
    <property type="match status" value="1"/>
</dbReference>
<dbReference type="RefSeq" id="WP_131554891.1">
    <property type="nucleotide sequence ID" value="NZ_SJSK01000006.1"/>
</dbReference>
<comment type="caution">
    <text evidence="4">The sequence shown here is derived from an EMBL/GenBank/DDBJ whole genome shotgun (WGS) entry which is preliminary data.</text>
</comment>
<dbReference type="AlphaFoldDB" id="A0A4V2MHV8"/>
<dbReference type="FunFam" id="2.60.120.1440:FF:000001">
    <property type="entry name" value="Putative anti-sigma factor"/>
    <property type="match status" value="1"/>
</dbReference>
<dbReference type="PANTHER" id="PTHR30273">
    <property type="entry name" value="PERIPLASMIC SIGNAL SENSOR AND SIGMA FACTOR ACTIVATOR FECR-RELATED"/>
    <property type="match status" value="1"/>
</dbReference>
<proteinExistence type="predicted"/>
<evidence type="ECO:0000256" key="1">
    <source>
        <dbReference type="SAM" id="Phobius"/>
    </source>
</evidence>
<dbReference type="Gene3D" id="3.55.50.30">
    <property type="match status" value="1"/>
</dbReference>
<dbReference type="InterPro" id="IPR032508">
    <property type="entry name" value="FecR_C"/>
</dbReference>
<evidence type="ECO:0000313" key="5">
    <source>
        <dbReference type="Proteomes" id="UP000292884"/>
    </source>
</evidence>
<feature type="domain" description="Protein FecR C-terminal" evidence="3">
    <location>
        <begin position="307"/>
        <end position="374"/>
    </location>
</feature>
<dbReference type="PIRSF" id="PIRSF018266">
    <property type="entry name" value="FecR"/>
    <property type="match status" value="1"/>
</dbReference>
<dbReference type="Proteomes" id="UP000292884">
    <property type="component" value="Unassembled WGS sequence"/>
</dbReference>
<name>A0A4V2MHV8_9SPHI</name>
<dbReference type="Pfam" id="PF04773">
    <property type="entry name" value="FecR"/>
    <property type="match status" value="1"/>
</dbReference>
<evidence type="ECO:0000259" key="2">
    <source>
        <dbReference type="Pfam" id="PF04773"/>
    </source>
</evidence>
<keyword evidence="1" id="KW-1133">Transmembrane helix</keyword>
<reference evidence="4 5" key="1">
    <citation type="submission" date="2019-02" db="EMBL/GenBank/DDBJ databases">
        <title>Pedobacter sp. RP-1-13 sp. nov., isolated from Arctic soil.</title>
        <authorList>
            <person name="Dahal R.H."/>
        </authorList>
    </citation>
    <scope>NUCLEOTIDE SEQUENCE [LARGE SCALE GENOMIC DNA]</scope>
    <source>
        <strain evidence="4 5">RP-1-13</strain>
    </source>
</reference>
<dbReference type="Gene3D" id="2.60.120.1440">
    <property type="match status" value="1"/>
</dbReference>
<dbReference type="GO" id="GO:0016989">
    <property type="term" value="F:sigma factor antagonist activity"/>
    <property type="evidence" value="ECO:0007669"/>
    <property type="project" value="TreeGrafter"/>
</dbReference>
<dbReference type="PANTHER" id="PTHR30273:SF2">
    <property type="entry name" value="PROTEIN FECR"/>
    <property type="match status" value="1"/>
</dbReference>
<feature type="domain" description="FecR protein" evidence="2">
    <location>
        <begin position="168"/>
        <end position="263"/>
    </location>
</feature>
<dbReference type="OrthoDB" id="1099963at2"/>
<dbReference type="InterPro" id="IPR012373">
    <property type="entry name" value="Ferrdict_sens_TM"/>
</dbReference>
<dbReference type="EMBL" id="SJSK01000006">
    <property type="protein sequence ID" value="TCC87926.1"/>
    <property type="molecule type" value="Genomic_DNA"/>
</dbReference>
<dbReference type="InterPro" id="IPR006860">
    <property type="entry name" value="FecR"/>
</dbReference>
<accession>A0A4V2MHV8</accession>
<keyword evidence="1" id="KW-0812">Transmembrane</keyword>
<evidence type="ECO:0000313" key="4">
    <source>
        <dbReference type="EMBL" id="TCC87926.1"/>
    </source>
</evidence>
<organism evidence="4 5">
    <name type="scientific">Pedobacter frigiditerrae</name>
    <dbReference type="NCBI Taxonomy" id="2530452"/>
    <lineage>
        <taxon>Bacteria</taxon>
        <taxon>Pseudomonadati</taxon>
        <taxon>Bacteroidota</taxon>
        <taxon>Sphingobacteriia</taxon>
        <taxon>Sphingobacteriales</taxon>
        <taxon>Sphingobacteriaceae</taxon>
        <taxon>Pedobacter</taxon>
    </lineage>
</organism>
<keyword evidence="5" id="KW-1185">Reference proteome</keyword>
<feature type="transmembrane region" description="Helical" evidence="1">
    <location>
        <begin position="71"/>
        <end position="89"/>
    </location>
</feature>
<evidence type="ECO:0000259" key="3">
    <source>
        <dbReference type="Pfam" id="PF16344"/>
    </source>
</evidence>
<gene>
    <name evidence="4" type="ORF">EZ428_19525</name>
</gene>